<dbReference type="EMBL" id="JNBS01001161">
    <property type="protein sequence ID" value="OQS02290.1"/>
    <property type="molecule type" value="Genomic_DNA"/>
</dbReference>
<dbReference type="PANTHER" id="PTHR13627">
    <property type="entry name" value="FUKUTIN RELATED PROTEIN"/>
    <property type="match status" value="1"/>
</dbReference>
<dbReference type="AlphaFoldDB" id="A0A1V9ZWX5"/>
<organism evidence="1 2">
    <name type="scientific">Thraustotheca clavata</name>
    <dbReference type="NCBI Taxonomy" id="74557"/>
    <lineage>
        <taxon>Eukaryota</taxon>
        <taxon>Sar</taxon>
        <taxon>Stramenopiles</taxon>
        <taxon>Oomycota</taxon>
        <taxon>Saprolegniomycetes</taxon>
        <taxon>Saprolegniales</taxon>
        <taxon>Achlyaceae</taxon>
        <taxon>Thraustotheca</taxon>
    </lineage>
</organism>
<gene>
    <name evidence="1" type="ORF">THRCLA_05327</name>
</gene>
<evidence type="ECO:0000313" key="1">
    <source>
        <dbReference type="EMBL" id="OQS02290.1"/>
    </source>
</evidence>
<evidence type="ECO:0000313" key="2">
    <source>
        <dbReference type="Proteomes" id="UP000243217"/>
    </source>
</evidence>
<proteinExistence type="predicted"/>
<reference evidence="1 2" key="1">
    <citation type="journal article" date="2014" name="Genome Biol. Evol.">
        <title>The secreted proteins of Achlya hypogyna and Thraustotheca clavata identify the ancestral oomycete secretome and reveal gene acquisitions by horizontal gene transfer.</title>
        <authorList>
            <person name="Misner I."/>
            <person name="Blouin N."/>
            <person name="Leonard G."/>
            <person name="Richards T.A."/>
            <person name="Lane C.E."/>
        </authorList>
    </citation>
    <scope>NUCLEOTIDE SEQUENCE [LARGE SCALE GENOMIC DNA]</scope>
    <source>
        <strain evidence="1 2">ATCC 34112</strain>
    </source>
</reference>
<accession>A0A1V9ZWX5</accession>
<dbReference type="OrthoDB" id="89907at2759"/>
<dbReference type="STRING" id="74557.A0A1V9ZWX5"/>
<dbReference type="PANTHER" id="PTHR13627:SF31">
    <property type="entry name" value="RIBITOL 5-PHOSPHATE TRANSFERASE FKRP"/>
    <property type="match status" value="1"/>
</dbReference>
<dbReference type="InterPro" id="IPR052613">
    <property type="entry name" value="LicD_transferase"/>
</dbReference>
<dbReference type="Proteomes" id="UP000243217">
    <property type="component" value="Unassembled WGS sequence"/>
</dbReference>
<name>A0A1V9ZWX5_9STRA</name>
<keyword evidence="2" id="KW-1185">Reference proteome</keyword>
<protein>
    <submittedName>
        <fullName evidence="1">Uncharacterized protein</fullName>
    </submittedName>
</protein>
<sequence>MFIYSRRRKVPIQLSEEHYSVLSSPDLANVGAWKYCLPINPQQCGSSRGIKRTIFETPATRPCRSAVLHVLLENILEVISELNLPAFPYFGTVLGAWRDEGIIPHTRDIDVIFPADTDWDRVKAIMWQRGFYVFDDYIRRACFAAHHPLAPLLYSKNSKLVDDGGHSHGTPYLDLYSWEEKQSKIVIQTAAEALPKHHIFPLNCHEKILGMSIPSIVYPEALFHSEYGTTYTKDPDLQLAQCESYCDYQLLKNTTILQF</sequence>
<comment type="caution">
    <text evidence="1">The sequence shown here is derived from an EMBL/GenBank/DDBJ whole genome shotgun (WGS) entry which is preliminary data.</text>
</comment>